<feature type="domain" description="Transposase DDE" evidence="1">
    <location>
        <begin position="6"/>
        <end position="59"/>
    </location>
</feature>
<proteinExistence type="predicted"/>
<name>A0A1C5JJ32_9ACTN</name>
<evidence type="ECO:0000259" key="1">
    <source>
        <dbReference type="Pfam" id="PF13701"/>
    </source>
</evidence>
<evidence type="ECO:0000313" key="2">
    <source>
        <dbReference type="EMBL" id="SCG70483.1"/>
    </source>
</evidence>
<dbReference type="RefSeq" id="WP_211566031.1">
    <property type="nucleotide sequence ID" value="NZ_FMDN01000035.1"/>
</dbReference>
<keyword evidence="3" id="KW-1185">Reference proteome</keyword>
<accession>A0A1C5JJ32</accession>
<reference evidence="3" key="1">
    <citation type="submission" date="2016-06" db="EMBL/GenBank/DDBJ databases">
        <authorList>
            <person name="Varghese N."/>
        </authorList>
    </citation>
    <scope>NUCLEOTIDE SEQUENCE [LARGE SCALE GENOMIC DNA]</scope>
    <source>
        <strain evidence="3">DSM 43171</strain>
    </source>
</reference>
<dbReference type="InterPro" id="IPR025668">
    <property type="entry name" value="Tnp_DDE_dom"/>
</dbReference>
<gene>
    <name evidence="2" type="ORF">GA0070560_1351</name>
</gene>
<sequence>TLLLDGDLARAEPKKLRYQLLHVAARITRTARRTRLAIAADWPWTNALTSAFNRLAALPRPAG</sequence>
<protein>
    <submittedName>
        <fullName evidence="2">Transposase DDE domain group 1</fullName>
    </submittedName>
</protein>
<dbReference type="Proteomes" id="UP000199408">
    <property type="component" value="Unassembled WGS sequence"/>
</dbReference>
<dbReference type="EMBL" id="FMDN01000035">
    <property type="protein sequence ID" value="SCG70483.1"/>
    <property type="molecule type" value="Genomic_DNA"/>
</dbReference>
<dbReference type="Pfam" id="PF13701">
    <property type="entry name" value="DDE_Tnp_1_4"/>
    <property type="match status" value="1"/>
</dbReference>
<evidence type="ECO:0000313" key="3">
    <source>
        <dbReference type="Proteomes" id="UP000199408"/>
    </source>
</evidence>
<feature type="non-terminal residue" evidence="2">
    <location>
        <position position="1"/>
    </location>
</feature>
<dbReference type="AlphaFoldDB" id="A0A1C5JJ32"/>
<organism evidence="2 3">
    <name type="scientific">Micromonospora halophytica</name>
    <dbReference type="NCBI Taxonomy" id="47864"/>
    <lineage>
        <taxon>Bacteria</taxon>
        <taxon>Bacillati</taxon>
        <taxon>Actinomycetota</taxon>
        <taxon>Actinomycetes</taxon>
        <taxon>Micromonosporales</taxon>
        <taxon>Micromonosporaceae</taxon>
        <taxon>Micromonospora</taxon>
    </lineage>
</organism>